<name>A0ABS9ZBG2_9HYPH</name>
<evidence type="ECO:0000313" key="8">
    <source>
        <dbReference type="Proteomes" id="UP001139104"/>
    </source>
</evidence>
<feature type="non-terminal residue" evidence="7">
    <location>
        <position position="818"/>
    </location>
</feature>
<dbReference type="PANTHER" id="PTHR43788:SF6">
    <property type="entry name" value="DNA HELICASE B"/>
    <property type="match status" value="1"/>
</dbReference>
<dbReference type="Pfam" id="PF01443">
    <property type="entry name" value="Viral_helicase1"/>
    <property type="match status" value="1"/>
</dbReference>
<dbReference type="InterPro" id="IPR027417">
    <property type="entry name" value="P-loop_NTPase"/>
</dbReference>
<feature type="domain" description="(+)RNA virus helicase C-terminal" evidence="5">
    <location>
        <begin position="677"/>
        <end position="724"/>
    </location>
</feature>
<dbReference type="Proteomes" id="UP001139104">
    <property type="component" value="Unassembled WGS sequence"/>
</dbReference>
<dbReference type="Gene3D" id="3.30.930.30">
    <property type="match status" value="1"/>
</dbReference>
<evidence type="ECO:0000259" key="6">
    <source>
        <dbReference type="Pfam" id="PF03389"/>
    </source>
</evidence>
<dbReference type="InterPro" id="IPR005053">
    <property type="entry name" value="MobA_MobL"/>
</dbReference>
<evidence type="ECO:0000256" key="3">
    <source>
        <dbReference type="ARBA" id="ARBA00022840"/>
    </source>
</evidence>
<keyword evidence="3" id="KW-0067">ATP-binding</keyword>
<dbReference type="Gene3D" id="2.30.30.940">
    <property type="match status" value="1"/>
</dbReference>
<evidence type="ECO:0000256" key="1">
    <source>
        <dbReference type="ARBA" id="ARBA00010873"/>
    </source>
</evidence>
<dbReference type="NCBIfam" id="TIGR02768">
    <property type="entry name" value="TraA_Ti"/>
    <property type="match status" value="1"/>
</dbReference>
<sequence length="818" mass="88855">MAIYHLSMKPIGRASGRSSVAAAAYRAGESLTNERDGMTHDFTRRRGVEHAEIVIASGSGAEWALDRSALWNAAEDSEKRKDARVAREFEIALPHELSAGQRLALTREFAQGLADRHGTAVDFAIHAPHGETDERNFHAHLMMTTRALTPDGLGDKTNLERENKWLAGQGLALTQVQLVDIRQAWEQAANVHLFRAGLEQKVDSRSHAERGIEIEPTLHMGVHATQMERRGKEVSQRRLDPESARRNAELIREKPEQVLSILTGEKSVFDRRDVARTLHRYIDDAEAFQAAFSKVMASPALVELQTEQKDSFGRTLLGARYSTREMVSVERGMAESADRMAAASGFGVDEQRVEAALAARPFLAEEQREAVRHVTRGQRVAAVVGLAGAGKSTMLSAAREAWEAQGFVVHGAALSGKAAEGLEESSGIASRTLASWEHGWTNGRQVLGPRDVLVIDEAGMVSSKQLAAFVGAAEAAGAKLVLVGDPEQLQPINAGAAFRAVAERVGFVELEGVRRQGVEWQRAASQAFARHGTAEGISAYAQRGGVRLAETREEAGAEIVRDVLSDMAARPSGSRIVLAHRRADVFGLNASIREARQDRGELVGERSYATNDGERKFAPGDRIIFLENNRDLGVKNGMIGTVEAVEDGRLTARLDQPASRKEGEGRRVSVSMADYAAVDHGYATTIHKSQGATVDRSFVLASETMDRHLTYVAMTRHREGAAIYAGRDEFADLAALSARLGRSQAKETTLDYAERRGIEIFDVETEGSVLERRAAENGQAPPSAGPDLEQGLAAARAAFELEKALAAARTAFQSEYGK</sequence>
<dbReference type="CDD" id="cd18809">
    <property type="entry name" value="SF1_C_RecD"/>
    <property type="match status" value="1"/>
</dbReference>
<dbReference type="PANTHER" id="PTHR43788">
    <property type="entry name" value="DNA2/NAM7 HELICASE FAMILY MEMBER"/>
    <property type="match status" value="1"/>
</dbReference>
<proteinExistence type="inferred from homology"/>
<feature type="domain" description="MobA/MobL protein" evidence="6">
    <location>
        <begin position="17"/>
        <end position="230"/>
    </location>
</feature>
<comment type="caution">
    <text evidence="7">The sequence shown here is derived from an EMBL/GenBank/DDBJ whole genome shotgun (WGS) entry which is preliminary data.</text>
</comment>
<protein>
    <submittedName>
        <fullName evidence="7">Ti-type conjugative transfer relaxase TraA</fullName>
    </submittedName>
</protein>
<gene>
    <name evidence="7" type="primary">traA</name>
    <name evidence="7" type="ORF">K2U94_20245</name>
</gene>
<dbReference type="InterPro" id="IPR027351">
    <property type="entry name" value="(+)RNA_virus_helicase_core_dom"/>
</dbReference>
<evidence type="ECO:0000256" key="2">
    <source>
        <dbReference type="ARBA" id="ARBA00022741"/>
    </source>
</evidence>
<keyword evidence="8" id="KW-1185">Reference proteome</keyword>
<dbReference type="SUPFAM" id="SSF52540">
    <property type="entry name" value="P-loop containing nucleoside triphosphate hydrolases"/>
    <property type="match status" value="2"/>
</dbReference>
<keyword evidence="4" id="KW-0184">Conjugation</keyword>
<keyword evidence="2" id="KW-0547">Nucleotide-binding</keyword>
<evidence type="ECO:0000256" key="4">
    <source>
        <dbReference type="ARBA" id="ARBA00022971"/>
    </source>
</evidence>
<dbReference type="NCBIfam" id="NF041496">
    <property type="entry name" value="MobQ"/>
    <property type="match status" value="1"/>
</dbReference>
<comment type="similarity">
    <text evidence="1">Belongs to the MobA/MobL family.</text>
</comment>
<dbReference type="Pfam" id="PF03389">
    <property type="entry name" value="MobA_MobL"/>
    <property type="match status" value="1"/>
</dbReference>
<organism evidence="7 8">
    <name type="scientific">Candidatus Rhodoblastus alkanivorans</name>
    <dbReference type="NCBI Taxonomy" id="2954117"/>
    <lineage>
        <taxon>Bacteria</taxon>
        <taxon>Pseudomonadati</taxon>
        <taxon>Pseudomonadota</taxon>
        <taxon>Alphaproteobacteria</taxon>
        <taxon>Hyphomicrobiales</taxon>
        <taxon>Rhodoblastaceae</taxon>
        <taxon>Rhodoblastus</taxon>
    </lineage>
</organism>
<dbReference type="InterPro" id="IPR050534">
    <property type="entry name" value="Coronavir_polyprotein_1ab"/>
</dbReference>
<dbReference type="CDD" id="cd17933">
    <property type="entry name" value="DEXSc_RecD-like"/>
    <property type="match status" value="1"/>
</dbReference>
<dbReference type="RefSeq" id="WP_243069080.1">
    <property type="nucleotide sequence ID" value="NZ_JAIVFP010000003.1"/>
</dbReference>
<dbReference type="InterPro" id="IPR014136">
    <property type="entry name" value="TraA_Ti"/>
</dbReference>
<evidence type="ECO:0000259" key="5">
    <source>
        <dbReference type="Pfam" id="PF01443"/>
    </source>
</evidence>
<evidence type="ECO:0000313" key="7">
    <source>
        <dbReference type="EMBL" id="MCI4685059.1"/>
    </source>
</evidence>
<dbReference type="EMBL" id="JAIVFP010000003">
    <property type="protein sequence ID" value="MCI4685059.1"/>
    <property type="molecule type" value="Genomic_DNA"/>
</dbReference>
<reference evidence="7" key="1">
    <citation type="journal article" date="2022" name="ISME J.">
        <title>Identification of active gaseous-alkane degraders at natural gas seeps.</title>
        <authorList>
            <person name="Farhan Ul Haque M."/>
            <person name="Hernandez M."/>
            <person name="Crombie A.T."/>
            <person name="Murrell J.C."/>
        </authorList>
    </citation>
    <scope>NUCLEOTIDE SEQUENCE</scope>
    <source>
        <strain evidence="7">PC2</strain>
    </source>
</reference>
<dbReference type="Pfam" id="PF13604">
    <property type="entry name" value="AAA_30"/>
    <property type="match status" value="1"/>
</dbReference>
<accession>A0ABS9ZBG2</accession>
<dbReference type="Gene3D" id="3.40.50.300">
    <property type="entry name" value="P-loop containing nucleotide triphosphate hydrolases"/>
    <property type="match status" value="2"/>
</dbReference>